<evidence type="ECO:0000256" key="5">
    <source>
        <dbReference type="ARBA" id="ARBA00029568"/>
    </source>
</evidence>
<protein>
    <recommendedName>
        <fullName evidence="3">Cytochrome bc1 complex cytochrome b subunit</fullName>
        <ecNumber evidence="2">7.1.1.8</ecNumber>
    </recommendedName>
    <alternativeName>
        <fullName evidence="5">Cytochrome bc1 reductase complex subunit QcrB</fullName>
    </alternativeName>
</protein>
<evidence type="ECO:0000256" key="2">
    <source>
        <dbReference type="ARBA" id="ARBA00012951"/>
    </source>
</evidence>
<keyword evidence="7" id="KW-0812">Transmembrane</keyword>
<evidence type="ECO:0000256" key="6">
    <source>
        <dbReference type="SAM" id="MobiDB-lite"/>
    </source>
</evidence>
<feature type="compositionally biased region" description="Pro residues" evidence="6">
    <location>
        <begin position="439"/>
        <end position="449"/>
    </location>
</feature>
<proteinExistence type="predicted"/>
<evidence type="ECO:0000313" key="10">
    <source>
        <dbReference type="Proteomes" id="UP000569914"/>
    </source>
</evidence>
<dbReference type="PANTHER" id="PTHR19271:SF16">
    <property type="entry name" value="CYTOCHROME B"/>
    <property type="match status" value="1"/>
</dbReference>
<evidence type="ECO:0000256" key="7">
    <source>
        <dbReference type="SAM" id="Phobius"/>
    </source>
</evidence>
<keyword evidence="7" id="KW-0472">Membrane</keyword>
<feature type="transmembrane region" description="Helical" evidence="7">
    <location>
        <begin position="345"/>
        <end position="365"/>
    </location>
</feature>
<dbReference type="EC" id="7.1.1.8" evidence="2"/>
<keyword evidence="10" id="KW-1185">Reference proteome</keyword>
<dbReference type="Proteomes" id="UP000569914">
    <property type="component" value="Unassembled WGS sequence"/>
</dbReference>
<accession>A0A7Y9LE70</accession>
<dbReference type="EMBL" id="JACCBU010000001">
    <property type="protein sequence ID" value="NYE73528.1"/>
    <property type="molecule type" value="Genomic_DNA"/>
</dbReference>
<comment type="caution">
    <text evidence="9">The sequence shown here is derived from an EMBL/GenBank/DDBJ whole genome shotgun (WGS) entry which is preliminary data.</text>
</comment>
<dbReference type="InterPro" id="IPR016174">
    <property type="entry name" value="Di-haem_cyt_TM"/>
</dbReference>
<dbReference type="PROSITE" id="PS51002">
    <property type="entry name" value="CYTB_NTER"/>
    <property type="match status" value="1"/>
</dbReference>
<evidence type="ECO:0000313" key="9">
    <source>
        <dbReference type="EMBL" id="NYE73528.1"/>
    </source>
</evidence>
<dbReference type="GO" id="GO:0016491">
    <property type="term" value="F:oxidoreductase activity"/>
    <property type="evidence" value="ECO:0007669"/>
    <property type="project" value="InterPro"/>
</dbReference>
<feature type="region of interest" description="Disordered" evidence="6">
    <location>
        <begin position="439"/>
        <end position="460"/>
    </location>
</feature>
<dbReference type="SUPFAM" id="SSF81648">
    <property type="entry name" value="a domain/subunit of cytochrome bc1 complex (Ubiquinol-cytochrome c reductase)"/>
    <property type="match status" value="1"/>
</dbReference>
<evidence type="ECO:0000256" key="3">
    <source>
        <dbReference type="ARBA" id="ARBA00016116"/>
    </source>
</evidence>
<organism evidence="9 10">
    <name type="scientific">Microlunatus parietis</name>
    <dbReference type="NCBI Taxonomy" id="682979"/>
    <lineage>
        <taxon>Bacteria</taxon>
        <taxon>Bacillati</taxon>
        <taxon>Actinomycetota</taxon>
        <taxon>Actinomycetes</taxon>
        <taxon>Propionibacteriales</taxon>
        <taxon>Propionibacteriaceae</taxon>
        <taxon>Microlunatus</taxon>
    </lineage>
</organism>
<dbReference type="InterPro" id="IPR036150">
    <property type="entry name" value="Cyt_b/b6_C_sf"/>
</dbReference>
<dbReference type="PROSITE" id="PS51257">
    <property type="entry name" value="PROKAR_LIPOPROTEIN"/>
    <property type="match status" value="1"/>
</dbReference>
<feature type="domain" description="Cytochrome b/b6 N-terminal region profile" evidence="8">
    <location>
        <begin position="1"/>
        <end position="217"/>
    </location>
</feature>
<feature type="transmembrane region" description="Helical" evidence="7">
    <location>
        <begin position="226"/>
        <end position="249"/>
    </location>
</feature>
<dbReference type="PANTHER" id="PTHR19271">
    <property type="entry name" value="CYTOCHROME B"/>
    <property type="match status" value="1"/>
</dbReference>
<keyword evidence="7" id="KW-1133">Transmembrane helix</keyword>
<dbReference type="RefSeq" id="WP_179755082.1">
    <property type="nucleotide sequence ID" value="NZ_JACCBU010000001.1"/>
</dbReference>
<comment type="catalytic activity">
    <reaction evidence="4">
        <text>a quinol + 2 Fe(III)-[cytochrome c](out) = a quinone + 2 Fe(II)-[cytochrome c](out) + 2 H(+)(out)</text>
        <dbReference type="Rhea" id="RHEA:11484"/>
        <dbReference type="Rhea" id="RHEA-COMP:10350"/>
        <dbReference type="Rhea" id="RHEA-COMP:14399"/>
        <dbReference type="ChEBI" id="CHEBI:15378"/>
        <dbReference type="ChEBI" id="CHEBI:24646"/>
        <dbReference type="ChEBI" id="CHEBI:29033"/>
        <dbReference type="ChEBI" id="CHEBI:29034"/>
        <dbReference type="ChEBI" id="CHEBI:132124"/>
        <dbReference type="EC" id="7.1.1.8"/>
    </reaction>
</comment>
<comment type="cofactor">
    <cofactor evidence="1">
        <name>heme</name>
        <dbReference type="ChEBI" id="CHEBI:30413"/>
    </cofactor>
</comment>
<dbReference type="GO" id="GO:0008121">
    <property type="term" value="F:quinol-cytochrome-c reductase activity"/>
    <property type="evidence" value="ECO:0007669"/>
    <property type="project" value="UniProtKB-EC"/>
</dbReference>
<feature type="transmembrane region" description="Helical" evidence="7">
    <location>
        <begin position="184"/>
        <end position="205"/>
    </location>
</feature>
<reference evidence="9 10" key="1">
    <citation type="submission" date="2020-07" db="EMBL/GenBank/DDBJ databases">
        <title>Sequencing the genomes of 1000 actinobacteria strains.</title>
        <authorList>
            <person name="Klenk H.-P."/>
        </authorList>
    </citation>
    <scope>NUCLEOTIDE SEQUENCE [LARGE SCALE GENOMIC DNA]</scope>
    <source>
        <strain evidence="9 10">DSM 22083</strain>
    </source>
</reference>
<dbReference type="GO" id="GO:0022904">
    <property type="term" value="P:respiratory electron transport chain"/>
    <property type="evidence" value="ECO:0007669"/>
    <property type="project" value="InterPro"/>
</dbReference>
<feature type="transmembrane region" description="Helical" evidence="7">
    <location>
        <begin position="385"/>
        <end position="405"/>
    </location>
</feature>
<evidence type="ECO:0000259" key="8">
    <source>
        <dbReference type="PROSITE" id="PS51002"/>
    </source>
</evidence>
<feature type="transmembrane region" description="Helical" evidence="7">
    <location>
        <begin position="119"/>
        <end position="141"/>
    </location>
</feature>
<sequence length="460" mass="49816">MPAERPLPLRQRTFVPHWSNLFGILASACIVVLLVTGVILMIFYEPSGESTVYHGSYGPLNGAEVSKAYASTLRISVDLPGGLLVRQAHHWAALLLPAAIMLQLLVTFFTGAFRKPHRFRWLLLFGLFVTALLGGWSGYALPDDSLSGTGLRIFEGILLGLPVIGTLASGLIFGDAFPGRVLEFLFPVHVWVTGALLVGLIALWLRSAIKERPLRRRGRPVGEVALFPTAAVRAGGLFALSVGVIMVMAGTMTISPIWLYGPASTGNASAGSQPDWYTGFLDGALRLVPPGWEITWLGRTWTLAVIAPLAVISTFMLIVALYPFLEERFTKDRLEHDLLDRPRDVPVRTGIGVAGMIFYGVLWAAASADIMATEFGLGLNQILTVFQVTLITGPVLGFGVAWSLCRWLQRRDAELAEHGRPTGVIVRLPSGGYVEDHFPPPPAIAPPRPKLALGHHSKGA</sequence>
<name>A0A7Y9LE70_9ACTN</name>
<feature type="transmembrane region" description="Helical" evidence="7">
    <location>
        <begin position="20"/>
        <end position="44"/>
    </location>
</feature>
<gene>
    <name evidence="9" type="ORF">BKA15_004857</name>
</gene>
<evidence type="ECO:0000256" key="1">
    <source>
        <dbReference type="ARBA" id="ARBA00001971"/>
    </source>
</evidence>
<dbReference type="Gene3D" id="1.20.810.10">
    <property type="entry name" value="Cytochrome Bc1 Complex, Chain C"/>
    <property type="match status" value="1"/>
</dbReference>
<dbReference type="GO" id="GO:0016020">
    <property type="term" value="C:membrane"/>
    <property type="evidence" value="ECO:0007669"/>
    <property type="project" value="InterPro"/>
</dbReference>
<dbReference type="InterPro" id="IPR027387">
    <property type="entry name" value="Cytb/b6-like_sf"/>
</dbReference>
<dbReference type="Pfam" id="PF13631">
    <property type="entry name" value="Cytochrom_B_N_2"/>
    <property type="match status" value="1"/>
</dbReference>
<feature type="transmembrane region" description="Helical" evidence="7">
    <location>
        <begin position="91"/>
        <end position="113"/>
    </location>
</feature>
<dbReference type="AlphaFoldDB" id="A0A7Y9LE70"/>
<evidence type="ECO:0000256" key="4">
    <source>
        <dbReference type="ARBA" id="ARBA00029351"/>
    </source>
</evidence>
<dbReference type="SUPFAM" id="SSF81342">
    <property type="entry name" value="Transmembrane di-heme cytochromes"/>
    <property type="match status" value="1"/>
</dbReference>
<dbReference type="InterPro" id="IPR005797">
    <property type="entry name" value="Cyt_b/b6_N"/>
</dbReference>
<feature type="transmembrane region" description="Helical" evidence="7">
    <location>
        <begin position="301"/>
        <end position="325"/>
    </location>
</feature>